<name>A0AAW9NYT6_9BACL</name>
<sequence>MSNKKVKFTYDTEEQLTAVINEKGEAYQFERDAKGQIEKEIGFDGMERTYERSPAGLVERILRPANRWAAYQHDALGNVITETIYCLQAVKNEQGHQIRLFYTIRGYLTRWNKLHMDLRLIKSSCTSTAGRWQ</sequence>
<evidence type="ECO:0000313" key="2">
    <source>
        <dbReference type="Proteomes" id="UP001344888"/>
    </source>
</evidence>
<organism evidence="1 2">
    <name type="scientific">Metasolibacillus meyeri</name>
    <dbReference type="NCBI Taxonomy" id="1071052"/>
    <lineage>
        <taxon>Bacteria</taxon>
        <taxon>Bacillati</taxon>
        <taxon>Bacillota</taxon>
        <taxon>Bacilli</taxon>
        <taxon>Bacillales</taxon>
        <taxon>Caryophanaceae</taxon>
        <taxon>Metasolibacillus</taxon>
    </lineage>
</organism>
<dbReference type="InterPro" id="IPR006530">
    <property type="entry name" value="YD"/>
</dbReference>
<proteinExistence type="predicted"/>
<dbReference type="Gene3D" id="2.180.10.10">
    <property type="entry name" value="RHS repeat-associated core"/>
    <property type="match status" value="1"/>
</dbReference>
<dbReference type="EMBL" id="JARSFG010000020">
    <property type="protein sequence ID" value="MEC1180008.1"/>
    <property type="molecule type" value="Genomic_DNA"/>
</dbReference>
<keyword evidence="2" id="KW-1185">Reference proteome</keyword>
<accession>A0AAW9NYT6</accession>
<dbReference type="Proteomes" id="UP001344888">
    <property type="component" value="Unassembled WGS sequence"/>
</dbReference>
<comment type="caution">
    <text evidence="1">The sequence shown here is derived from an EMBL/GenBank/DDBJ whole genome shotgun (WGS) entry which is preliminary data.</text>
</comment>
<evidence type="ECO:0000313" key="1">
    <source>
        <dbReference type="EMBL" id="MEC1180008.1"/>
    </source>
</evidence>
<evidence type="ECO:0008006" key="3">
    <source>
        <dbReference type="Google" id="ProtNLM"/>
    </source>
</evidence>
<dbReference type="AlphaFoldDB" id="A0AAW9NYT6"/>
<dbReference type="NCBIfam" id="TIGR01643">
    <property type="entry name" value="YD_repeat_2x"/>
    <property type="match status" value="1"/>
</dbReference>
<gene>
    <name evidence="1" type="ORF">P9B03_16020</name>
</gene>
<protein>
    <recommendedName>
        <fullName evidence="3">YD repeat-containing protein</fullName>
    </recommendedName>
</protein>
<reference evidence="1 2" key="1">
    <citation type="submission" date="2023-03" db="EMBL/GenBank/DDBJ databases">
        <title>Bacillus Genome Sequencing.</title>
        <authorList>
            <person name="Dunlap C."/>
        </authorList>
    </citation>
    <scope>NUCLEOTIDE SEQUENCE [LARGE SCALE GENOMIC DNA]</scope>
    <source>
        <strain evidence="1 2">B-59205</strain>
    </source>
</reference>